<evidence type="ECO:0000256" key="3">
    <source>
        <dbReference type="ARBA" id="ARBA00022475"/>
    </source>
</evidence>
<keyword evidence="5" id="KW-0677">Repeat</keyword>
<comment type="similarity">
    <text evidence="2">Belongs to the unc-5 family.</text>
</comment>
<dbReference type="PROSITE" id="PS51145">
    <property type="entry name" value="ZU5"/>
    <property type="match status" value="1"/>
</dbReference>
<evidence type="ECO:0000256" key="1">
    <source>
        <dbReference type="ARBA" id="ARBA00004251"/>
    </source>
</evidence>
<gene>
    <name evidence="10" type="primary">Unc5bb</name>
    <name evidence="10" type="ORF">EUDELE_R01908</name>
</gene>
<keyword evidence="11" id="KW-1185">Reference proteome</keyword>
<sequence>GLYPGEGRDNFGHTRSKTMGSQHFLSLPREHGNSASGTFGYLGGRLSIPGTGVSLLVPHGAIPQGKFYEMYLVLSKAESALLPAEGRQTTALSPAVTCGPTGLLLCRPVVLTVPHCADVSASEWLFQLKTQSHQGAWEEVVTLDEETLNTPCYCQLEAKSCHVLLDQLGTYALVGEPCSRSTVKRLQLAIFAPAVCTSLEYSLKVYCLEDTPDALKVTSRHTPARPALHLHAGAVQPGGPRALLQALRAAGGRRGADLPAPRHARRGEPGVLAPPGLHRGACPCGHPALPSGGHGWRGRWLLAKGAWWVEKRPLAQCSPKLVTSRLAFAPQHANASDGLRSHHSSAASAQVGPYAFKIPLSIRQKICNSLDAPNSRGNDWRLLAQKLSMDRYLNYFATKASPTGVILDLWEAKHQDDGDLNTLASALEEMGKSEMLVVMATEGDC</sequence>
<evidence type="ECO:0000256" key="4">
    <source>
        <dbReference type="ARBA" id="ARBA00022692"/>
    </source>
</evidence>
<feature type="non-terminal residue" evidence="10">
    <location>
        <position position="445"/>
    </location>
</feature>
<dbReference type="InterPro" id="IPR000488">
    <property type="entry name" value="Death_dom"/>
</dbReference>
<comment type="subcellular location">
    <subcellularLocation>
        <location evidence="1">Cell membrane</location>
        <topology evidence="1">Single-pass type I membrane protein</topology>
    </subcellularLocation>
</comment>
<keyword evidence="6" id="KW-1133">Transmembrane helix</keyword>
<dbReference type="PANTHER" id="PTHR12582">
    <property type="entry name" value="NETRIN RECEPTOR UNC5"/>
    <property type="match status" value="1"/>
</dbReference>
<feature type="domain" description="ZU5" evidence="9">
    <location>
        <begin position="33"/>
        <end position="177"/>
    </location>
</feature>
<dbReference type="Pfam" id="PF17217">
    <property type="entry name" value="UPA"/>
    <property type="match status" value="1"/>
</dbReference>
<dbReference type="Pfam" id="PF00531">
    <property type="entry name" value="Death"/>
    <property type="match status" value="1"/>
</dbReference>
<accession>A0A7K7V5H6</accession>
<dbReference type="Gene3D" id="1.10.533.10">
    <property type="entry name" value="Death Domain, Fas"/>
    <property type="match status" value="1"/>
</dbReference>
<reference evidence="10 11" key="1">
    <citation type="submission" date="2019-09" db="EMBL/GenBank/DDBJ databases">
        <title>Bird 10,000 Genomes (B10K) Project - Family phase.</title>
        <authorList>
            <person name="Zhang G."/>
        </authorList>
    </citation>
    <scope>NUCLEOTIDE SEQUENCE [LARGE SCALE GENOMIC DNA]</scope>
    <source>
        <strain evidence="10">B10K-LSUMZ-16893</strain>
    </source>
</reference>
<keyword evidence="3" id="KW-1003">Cell membrane</keyword>
<dbReference type="GO" id="GO:0005886">
    <property type="term" value="C:plasma membrane"/>
    <property type="evidence" value="ECO:0007669"/>
    <property type="project" value="UniProtKB-SubCell"/>
</dbReference>
<dbReference type="PROSITE" id="PS50017">
    <property type="entry name" value="DEATH_DOMAIN"/>
    <property type="match status" value="1"/>
</dbReference>
<evidence type="ECO:0000313" key="10">
    <source>
        <dbReference type="EMBL" id="NXA36585.1"/>
    </source>
</evidence>
<dbReference type="FunFam" id="1.10.533.10:FF:000001">
    <property type="entry name" value="Unc-5 netrin receptor B"/>
    <property type="match status" value="1"/>
</dbReference>
<dbReference type="SMART" id="SM00218">
    <property type="entry name" value="ZU5"/>
    <property type="match status" value="1"/>
</dbReference>
<dbReference type="InterPro" id="IPR037936">
    <property type="entry name" value="UNC5A-D"/>
</dbReference>
<evidence type="ECO:0000259" key="8">
    <source>
        <dbReference type="PROSITE" id="PS50017"/>
    </source>
</evidence>
<dbReference type="GO" id="GO:0033564">
    <property type="term" value="P:anterior/posterior axon guidance"/>
    <property type="evidence" value="ECO:0007669"/>
    <property type="project" value="TreeGrafter"/>
</dbReference>
<dbReference type="Pfam" id="PF00791">
    <property type="entry name" value="ZU5"/>
    <property type="match status" value="1"/>
</dbReference>
<dbReference type="AlphaFoldDB" id="A0A7K7V5H6"/>
<feature type="domain" description="Death" evidence="8">
    <location>
        <begin position="377"/>
        <end position="443"/>
    </location>
</feature>
<dbReference type="EMBL" id="VZSX01000050">
    <property type="protein sequence ID" value="NXA36585.1"/>
    <property type="molecule type" value="Genomic_DNA"/>
</dbReference>
<dbReference type="OrthoDB" id="5973910at2759"/>
<organism evidence="10 11">
    <name type="scientific">Eudromia elegans</name>
    <name type="common">Elegant crested-tinamou</name>
    <dbReference type="NCBI Taxonomy" id="8805"/>
    <lineage>
        <taxon>Eukaryota</taxon>
        <taxon>Metazoa</taxon>
        <taxon>Chordata</taxon>
        <taxon>Craniata</taxon>
        <taxon>Vertebrata</taxon>
        <taxon>Euteleostomi</taxon>
        <taxon>Archelosauria</taxon>
        <taxon>Archosauria</taxon>
        <taxon>Dinosauria</taxon>
        <taxon>Saurischia</taxon>
        <taxon>Theropoda</taxon>
        <taxon>Coelurosauria</taxon>
        <taxon>Aves</taxon>
        <taxon>Palaeognathae</taxon>
        <taxon>Tinamiformes</taxon>
        <taxon>Tinamidae</taxon>
        <taxon>Eudromia</taxon>
    </lineage>
</organism>
<dbReference type="CDD" id="cd08802">
    <property type="entry name" value="Death_UNC5B"/>
    <property type="match status" value="1"/>
</dbReference>
<proteinExistence type="inferred from homology"/>
<dbReference type="PANTHER" id="PTHR12582:SF6">
    <property type="entry name" value="NETRIN RECEPTOR UNC5B"/>
    <property type="match status" value="1"/>
</dbReference>
<comment type="caution">
    <text evidence="10">The sequence shown here is derived from an EMBL/GenBank/DDBJ whole genome shotgun (WGS) entry which is preliminary data.</text>
</comment>
<dbReference type="SUPFAM" id="SSF47986">
    <property type="entry name" value="DEATH domain"/>
    <property type="match status" value="1"/>
</dbReference>
<evidence type="ECO:0000259" key="9">
    <source>
        <dbReference type="PROSITE" id="PS51145"/>
    </source>
</evidence>
<dbReference type="InterPro" id="IPR033772">
    <property type="entry name" value="UPA"/>
</dbReference>
<name>A0A7K7V5H6_EUDEL</name>
<evidence type="ECO:0000256" key="2">
    <source>
        <dbReference type="ARBA" id="ARBA00009844"/>
    </source>
</evidence>
<evidence type="ECO:0000256" key="6">
    <source>
        <dbReference type="ARBA" id="ARBA00022989"/>
    </source>
</evidence>
<dbReference type="InterPro" id="IPR042156">
    <property type="entry name" value="Death_UNC5B"/>
</dbReference>
<dbReference type="Gene3D" id="2.60.220.30">
    <property type="match status" value="1"/>
</dbReference>
<keyword evidence="4" id="KW-0812">Transmembrane</keyword>
<evidence type="ECO:0000256" key="5">
    <source>
        <dbReference type="ARBA" id="ARBA00022737"/>
    </source>
</evidence>
<dbReference type="Proteomes" id="UP000533954">
    <property type="component" value="Unassembled WGS sequence"/>
</dbReference>
<dbReference type="FunFam" id="2.60.220.30:FF:000003">
    <property type="entry name" value="Unc-5 netrin receptor C"/>
    <property type="match status" value="1"/>
</dbReference>
<evidence type="ECO:0000256" key="7">
    <source>
        <dbReference type="ARBA" id="ARBA00023136"/>
    </source>
</evidence>
<dbReference type="GO" id="GO:0005042">
    <property type="term" value="F:netrin receptor activity"/>
    <property type="evidence" value="ECO:0007669"/>
    <property type="project" value="InterPro"/>
</dbReference>
<dbReference type="SMART" id="SM00005">
    <property type="entry name" value="DEATH"/>
    <property type="match status" value="1"/>
</dbReference>
<protein>
    <submittedName>
        <fullName evidence="10">UN5BB protein</fullName>
    </submittedName>
</protein>
<keyword evidence="7" id="KW-0472">Membrane</keyword>
<evidence type="ECO:0000313" key="11">
    <source>
        <dbReference type="Proteomes" id="UP000533954"/>
    </source>
</evidence>
<feature type="non-terminal residue" evidence="10">
    <location>
        <position position="1"/>
    </location>
</feature>
<dbReference type="InterPro" id="IPR011029">
    <property type="entry name" value="DEATH-like_dom_sf"/>
</dbReference>
<dbReference type="InterPro" id="IPR000906">
    <property type="entry name" value="ZU5_dom"/>
</dbReference>